<dbReference type="PANTHER" id="PTHR35276">
    <property type="entry name" value="S-ADENOSYL-L-METHIONINE-DEPENDENT METHYLTRANSFERASES SUPERFAMILY PROTEIN"/>
    <property type="match status" value="1"/>
</dbReference>
<dbReference type="InterPro" id="IPR029063">
    <property type="entry name" value="SAM-dependent_MTases_sf"/>
</dbReference>
<dbReference type="SUPFAM" id="SSF53335">
    <property type="entry name" value="S-adenosyl-L-methionine-dependent methyltransferases"/>
    <property type="match status" value="1"/>
</dbReference>
<comment type="caution">
    <text evidence="1">The sequence shown here is derived from an EMBL/GenBank/DDBJ whole genome shotgun (WGS) entry which is preliminary data.</text>
</comment>
<evidence type="ECO:0000313" key="1">
    <source>
        <dbReference type="EMBL" id="MCM2436614.1"/>
    </source>
</evidence>
<reference evidence="1" key="1">
    <citation type="submission" date="2021-04" db="EMBL/GenBank/DDBJ databases">
        <title>Taxonomic assessment of Weissella genus.</title>
        <authorList>
            <person name="Fanelli F."/>
            <person name="Chieffi D."/>
            <person name="Dell'Aquila A."/>
            <person name="Gyu-Sung C."/>
            <person name="Franz C.M.A.P."/>
            <person name="Fusco V."/>
        </authorList>
    </citation>
    <scope>NUCLEOTIDE SEQUENCE</scope>
    <source>
        <strain evidence="1">LMG 25373</strain>
    </source>
</reference>
<dbReference type="Gene3D" id="3.40.50.150">
    <property type="entry name" value="Vaccinia Virus protein VP39"/>
    <property type="match status" value="1"/>
</dbReference>
<dbReference type="InterPro" id="IPR010719">
    <property type="entry name" value="MnmM_MeTrfase"/>
</dbReference>
<protein>
    <submittedName>
        <fullName evidence="1">Methyltransferase domain-containing protein</fullName>
    </submittedName>
</protein>
<dbReference type="GO" id="GO:0032259">
    <property type="term" value="P:methylation"/>
    <property type="evidence" value="ECO:0007669"/>
    <property type="project" value="UniProtKB-KW"/>
</dbReference>
<keyword evidence="1" id="KW-0489">Methyltransferase</keyword>
<accession>A0ABT0VI83</accession>
<keyword evidence="2" id="KW-1185">Reference proteome</keyword>
<dbReference type="RefSeq" id="WP_205143064.1">
    <property type="nucleotide sequence ID" value="NZ_JAFBDN010000003.1"/>
</dbReference>
<dbReference type="Pfam" id="PF06962">
    <property type="entry name" value="rRNA_methylase"/>
    <property type="match status" value="1"/>
</dbReference>
<evidence type="ECO:0000313" key="2">
    <source>
        <dbReference type="Proteomes" id="UP001057481"/>
    </source>
</evidence>
<sequence>MLENALTFSHSLLKNTINQGDLVIDATAGNGHDTLFLAKLVGPEGRVLAFDIQQQAIDNTQTLLSEHNILNTSVIHDGHQHLNKYLSENTLINGAIFNLGYLPGADKKIITNKDSTLAAIKTILPKLANHGLVVLVVYYGHPGGQTELSALLDSVTQLPQQKYAVLQYQFINQVNQPPLVLAIQKK</sequence>
<proteinExistence type="predicted"/>
<dbReference type="GO" id="GO:0008168">
    <property type="term" value="F:methyltransferase activity"/>
    <property type="evidence" value="ECO:0007669"/>
    <property type="project" value="UniProtKB-KW"/>
</dbReference>
<organism evidence="1 2">
    <name type="scientific">Periweissella beninensis</name>
    <dbReference type="NCBI Taxonomy" id="504936"/>
    <lineage>
        <taxon>Bacteria</taxon>
        <taxon>Bacillati</taxon>
        <taxon>Bacillota</taxon>
        <taxon>Bacilli</taxon>
        <taxon>Lactobacillales</taxon>
        <taxon>Lactobacillaceae</taxon>
        <taxon>Periweissella</taxon>
    </lineage>
</organism>
<keyword evidence="1" id="KW-0808">Transferase</keyword>
<gene>
    <name evidence="1" type="ORF">KAK10_01525</name>
</gene>
<dbReference type="EMBL" id="JAGMVS010000038">
    <property type="protein sequence ID" value="MCM2436614.1"/>
    <property type="molecule type" value="Genomic_DNA"/>
</dbReference>
<dbReference type="Proteomes" id="UP001057481">
    <property type="component" value="Unassembled WGS sequence"/>
</dbReference>
<name>A0ABT0VI83_9LACO</name>
<dbReference type="PANTHER" id="PTHR35276:SF1">
    <property type="entry name" value="TRNA (MNM(5)S(2)U34)-METHYLTRANSFERASE, CHLOROPLASTIC"/>
    <property type="match status" value="1"/>
</dbReference>